<dbReference type="Pfam" id="PF13546">
    <property type="entry name" value="DDE_5"/>
    <property type="match status" value="1"/>
</dbReference>
<evidence type="ECO:0000313" key="3">
    <source>
        <dbReference type="Proteomes" id="UP000320481"/>
    </source>
</evidence>
<accession>A0A5C6K5M1</accession>
<protein>
    <submittedName>
        <fullName evidence="2">Transposase</fullName>
    </submittedName>
</protein>
<keyword evidence="3" id="KW-1185">Reference proteome</keyword>
<proteinExistence type="predicted"/>
<feature type="domain" description="Transposase IS701-like DDE" evidence="1">
    <location>
        <begin position="20"/>
        <end position="248"/>
    </location>
</feature>
<dbReference type="EMBL" id="VOGW01000003">
    <property type="protein sequence ID" value="TWV58410.1"/>
    <property type="molecule type" value="Genomic_DNA"/>
</dbReference>
<sequence length="397" mass="44208">MRGRRRPADGRADFTAFTQRLFGHLHRVDQQRWGQVYLQGLLATPGKKTLRRMAEAVTSSPTASQSLQQFVNASPWDWDVTRSELVRWTGERLTVRAWTLAPTVLPKRGAHSVGVHRRFVREQGRIVNCQLGLALFLSGEEGQVPVDWRLHLPEQWVGDAEARRRARIPEETRQQALWAQALDLVDGLAAQPGLVRAPVVADLTGVTDVRPLIERPHGRGHGFVLAVSGQLPLAPAPEPYIGRAQHEPLPPLSARQLLLRDGIRHPDVAVTVGPDGRPRRIQVISSPAEIPGLRPGHGRVPSVGRVFAEWDPVRKLPRRIWLTNLPERRMADLLALASLHARTLTTVSALGEHGGLLDFEGRSFPGWHRHMTLVSAAHAYGLLSRPVLHHRPEREAA</sequence>
<dbReference type="InterPro" id="IPR039365">
    <property type="entry name" value="IS701-like"/>
</dbReference>
<comment type="caution">
    <text evidence="2">The sequence shown here is derived from an EMBL/GenBank/DDBJ whole genome shotgun (WGS) entry which is preliminary data.</text>
</comment>
<dbReference type="PANTHER" id="PTHR33627">
    <property type="entry name" value="TRANSPOSASE"/>
    <property type="match status" value="1"/>
</dbReference>
<evidence type="ECO:0000259" key="1">
    <source>
        <dbReference type="Pfam" id="PF13546"/>
    </source>
</evidence>
<dbReference type="Proteomes" id="UP000320481">
    <property type="component" value="Unassembled WGS sequence"/>
</dbReference>
<reference evidence="2" key="1">
    <citation type="journal article" date="2019" name="Microbiol. Resour. Announc.">
        <title>Draft Genomic Sequences of Streptomyces misionensis and Streptomyces albidoflavus, bacteria applied for phytopathogen biocontrol.</title>
        <authorList>
            <person name="Pylro V."/>
            <person name="Dias A."/>
            <person name="Andreote F."/>
            <person name="Varani A."/>
            <person name="Andreote C."/>
            <person name="Bernardo E."/>
            <person name="Martins T."/>
        </authorList>
    </citation>
    <scope>NUCLEOTIDE SEQUENCE [LARGE SCALE GENOMIC DNA]</scope>
    <source>
        <strain evidence="2">66</strain>
    </source>
</reference>
<name>A0A5C6K5M1_9ACTN</name>
<dbReference type="AlphaFoldDB" id="A0A5C6K5M1"/>
<dbReference type="InterPro" id="IPR038721">
    <property type="entry name" value="IS701-like_DDE_dom"/>
</dbReference>
<organism evidence="2 3">
    <name type="scientific">Streptomyces misionensis</name>
    <dbReference type="NCBI Taxonomy" id="67331"/>
    <lineage>
        <taxon>Bacteria</taxon>
        <taxon>Bacillati</taxon>
        <taxon>Actinomycetota</taxon>
        <taxon>Actinomycetes</taxon>
        <taxon>Kitasatosporales</taxon>
        <taxon>Streptomycetaceae</taxon>
        <taxon>Streptomyces</taxon>
    </lineage>
</organism>
<dbReference type="PANTHER" id="PTHR33627:SF1">
    <property type="entry name" value="TRANSPOSASE"/>
    <property type="match status" value="1"/>
</dbReference>
<gene>
    <name evidence="2" type="ORF">FRZ03_00755</name>
</gene>
<dbReference type="RefSeq" id="WP_146463038.1">
    <property type="nucleotide sequence ID" value="NZ_VOGW01000003.1"/>
</dbReference>
<evidence type="ECO:0000313" key="2">
    <source>
        <dbReference type="EMBL" id="TWV58410.1"/>
    </source>
</evidence>